<evidence type="ECO:0000313" key="1">
    <source>
        <dbReference type="EMBL" id="ADZ83104.1"/>
    </source>
</evidence>
<gene>
    <name evidence="1" type="ordered locus">Clole_1378</name>
</gene>
<dbReference type="HOGENOM" id="CLU_2477692_0_0_9"/>
<dbReference type="EMBL" id="CP002582">
    <property type="protein sequence ID" value="ADZ83104.1"/>
    <property type="molecule type" value="Genomic_DNA"/>
</dbReference>
<dbReference type="STRING" id="642492.Clole_1378"/>
<dbReference type="KEGG" id="cle:Clole_1378"/>
<proteinExistence type="predicted"/>
<dbReference type="RefSeq" id="WP_013656403.1">
    <property type="nucleotide sequence ID" value="NC_015275.1"/>
</dbReference>
<reference evidence="1 2" key="1">
    <citation type="journal article" date="2011" name="J. Bacteriol.">
        <title>Complete genome sequence of the cellulose-degrading bacterium Cellulosilyticum lentocellum.</title>
        <authorList>
            <consortium name="US DOE Joint Genome Institute"/>
            <person name="Miller D.A."/>
            <person name="Suen G."/>
            <person name="Bruce D."/>
            <person name="Copeland A."/>
            <person name="Cheng J.F."/>
            <person name="Detter C."/>
            <person name="Goodwin L.A."/>
            <person name="Han C.S."/>
            <person name="Hauser L.J."/>
            <person name="Land M.L."/>
            <person name="Lapidus A."/>
            <person name="Lucas S."/>
            <person name="Meincke L."/>
            <person name="Pitluck S."/>
            <person name="Tapia R."/>
            <person name="Teshima H."/>
            <person name="Woyke T."/>
            <person name="Fox B.G."/>
            <person name="Angert E.R."/>
            <person name="Currie C.R."/>
        </authorList>
    </citation>
    <scope>NUCLEOTIDE SEQUENCE [LARGE SCALE GENOMIC DNA]</scope>
    <source>
        <strain evidence="2">ATCC 49066 / DSM 5427 / NCIMB 11756 / RHM5</strain>
    </source>
</reference>
<sequence>MAKKQLDLSHTLAPLENEFKETLQEICEPHSQENAVFDAAIEDFIAKYGGSGYRNLDDLLATSALEAANSLQNEPIPLDILLKDLLE</sequence>
<organism evidence="1 2">
    <name type="scientific">Cellulosilyticum lentocellum (strain ATCC 49066 / DSM 5427 / NCIMB 11756 / RHM5)</name>
    <name type="common">Clostridium lentocellum</name>
    <dbReference type="NCBI Taxonomy" id="642492"/>
    <lineage>
        <taxon>Bacteria</taxon>
        <taxon>Bacillati</taxon>
        <taxon>Bacillota</taxon>
        <taxon>Clostridia</taxon>
        <taxon>Lachnospirales</taxon>
        <taxon>Cellulosilyticaceae</taxon>
        <taxon>Cellulosilyticum</taxon>
    </lineage>
</organism>
<dbReference type="AlphaFoldDB" id="F2JI76"/>
<keyword evidence="2" id="KW-1185">Reference proteome</keyword>
<accession>F2JI76</accession>
<protein>
    <submittedName>
        <fullName evidence="1">Uncharacterized protein</fullName>
    </submittedName>
</protein>
<name>F2JI76_CELLD</name>
<evidence type="ECO:0000313" key="2">
    <source>
        <dbReference type="Proteomes" id="UP000008467"/>
    </source>
</evidence>
<dbReference type="Proteomes" id="UP000008467">
    <property type="component" value="Chromosome"/>
</dbReference>